<keyword evidence="4" id="KW-1185">Reference proteome</keyword>
<evidence type="ECO:0000256" key="1">
    <source>
        <dbReference type="ARBA" id="ARBA00022884"/>
    </source>
</evidence>
<dbReference type="GO" id="GO:0015074">
    <property type="term" value="P:DNA integration"/>
    <property type="evidence" value="ECO:0007669"/>
    <property type="project" value="InterPro"/>
</dbReference>
<dbReference type="PANTHER" id="PTHR37984">
    <property type="entry name" value="PROTEIN CBG26694"/>
    <property type="match status" value="1"/>
</dbReference>
<evidence type="ECO:0000259" key="2">
    <source>
        <dbReference type="PROSITE" id="PS50994"/>
    </source>
</evidence>
<name>A0A9Q3GU81_9BASI</name>
<evidence type="ECO:0000313" key="3">
    <source>
        <dbReference type="EMBL" id="MBW0479199.1"/>
    </source>
</evidence>
<accession>A0A9Q3GU81</accession>
<proteinExistence type="predicted"/>
<dbReference type="PANTHER" id="PTHR37984:SF5">
    <property type="entry name" value="PROTEIN NYNRIN-LIKE"/>
    <property type="match status" value="1"/>
</dbReference>
<dbReference type="Proteomes" id="UP000765509">
    <property type="component" value="Unassembled WGS sequence"/>
</dbReference>
<dbReference type="GO" id="GO:0005634">
    <property type="term" value="C:nucleus"/>
    <property type="evidence" value="ECO:0007669"/>
    <property type="project" value="UniProtKB-ARBA"/>
</dbReference>
<reference evidence="3" key="1">
    <citation type="submission" date="2021-03" db="EMBL/GenBank/DDBJ databases">
        <title>Draft genome sequence of rust myrtle Austropuccinia psidii MF-1, a brazilian biotype.</title>
        <authorList>
            <person name="Quecine M.C."/>
            <person name="Pachon D.M.R."/>
            <person name="Bonatelli M.L."/>
            <person name="Correr F.H."/>
            <person name="Franceschini L.M."/>
            <person name="Leite T.F."/>
            <person name="Margarido G.R.A."/>
            <person name="Almeida C.A."/>
            <person name="Ferrarezi J.A."/>
            <person name="Labate C.A."/>
        </authorList>
    </citation>
    <scope>NUCLEOTIDE SEQUENCE</scope>
    <source>
        <strain evidence="3">MF-1</strain>
    </source>
</reference>
<dbReference type="OrthoDB" id="3227343at2759"/>
<dbReference type="AlphaFoldDB" id="A0A9Q3GU81"/>
<organism evidence="3 4">
    <name type="scientific">Austropuccinia psidii MF-1</name>
    <dbReference type="NCBI Taxonomy" id="1389203"/>
    <lineage>
        <taxon>Eukaryota</taxon>
        <taxon>Fungi</taxon>
        <taxon>Dikarya</taxon>
        <taxon>Basidiomycota</taxon>
        <taxon>Pucciniomycotina</taxon>
        <taxon>Pucciniomycetes</taxon>
        <taxon>Pucciniales</taxon>
        <taxon>Sphaerophragmiaceae</taxon>
        <taxon>Austropuccinia</taxon>
    </lineage>
</organism>
<dbReference type="EMBL" id="AVOT02005494">
    <property type="protein sequence ID" value="MBW0479199.1"/>
    <property type="molecule type" value="Genomic_DNA"/>
</dbReference>
<dbReference type="Gene3D" id="3.30.420.10">
    <property type="entry name" value="Ribonuclease H-like superfamily/Ribonuclease H"/>
    <property type="match status" value="1"/>
</dbReference>
<gene>
    <name evidence="3" type="ORF">O181_018914</name>
</gene>
<dbReference type="PROSITE" id="PS50994">
    <property type="entry name" value="INTEGRASE"/>
    <property type="match status" value="1"/>
</dbReference>
<sequence length="333" mass="38552">MDWVTGIVPGGKGNFNACLVIVDRYSKIVRLFPCHKEDTAMDTVLLFWNNIIATCGVPRIIISDRDPKFTSEFWTNLYDMLGKELAFYTDYHPKTDGLAERMIQTMEDIIRRFCAYGMEYKDLEGYTHDGVTLLPEVQLAYNTSQHSTTGKSPSLVERGWNPLFPVNHLKKNLLNIHPKAKDFWEMWKRACDTAAKCIAEAKDYKMQRYEKTYGTRLQRRVPSTHRGILQETPSFPSKSGQTILPDRRGQVPLQKEDYHPTRNSGNGRLPWTCEENHQASNIRLNGKDQRQCMVRSKNQTADKDKWLAEDAIPNGNLHLRRLRASRRTEKSRQ</sequence>
<feature type="domain" description="Integrase catalytic" evidence="2">
    <location>
        <begin position="1"/>
        <end position="161"/>
    </location>
</feature>
<dbReference type="GO" id="GO:0003723">
    <property type="term" value="F:RNA binding"/>
    <property type="evidence" value="ECO:0007669"/>
    <property type="project" value="UniProtKB-KW"/>
</dbReference>
<protein>
    <recommendedName>
        <fullName evidence="2">Integrase catalytic domain-containing protein</fullName>
    </recommendedName>
</protein>
<dbReference type="InterPro" id="IPR050951">
    <property type="entry name" value="Retrovirus_Pol_polyprotein"/>
</dbReference>
<dbReference type="InterPro" id="IPR012337">
    <property type="entry name" value="RNaseH-like_sf"/>
</dbReference>
<dbReference type="InterPro" id="IPR001584">
    <property type="entry name" value="Integrase_cat-core"/>
</dbReference>
<comment type="caution">
    <text evidence="3">The sequence shown here is derived from an EMBL/GenBank/DDBJ whole genome shotgun (WGS) entry which is preliminary data.</text>
</comment>
<keyword evidence="1" id="KW-0694">RNA-binding</keyword>
<evidence type="ECO:0000313" key="4">
    <source>
        <dbReference type="Proteomes" id="UP000765509"/>
    </source>
</evidence>
<dbReference type="SUPFAM" id="SSF53098">
    <property type="entry name" value="Ribonuclease H-like"/>
    <property type="match status" value="1"/>
</dbReference>
<dbReference type="InterPro" id="IPR036397">
    <property type="entry name" value="RNaseH_sf"/>
</dbReference>